<evidence type="ECO:0000313" key="2">
    <source>
        <dbReference type="EMBL" id="OGD78618.1"/>
    </source>
</evidence>
<evidence type="ECO:0008006" key="4">
    <source>
        <dbReference type="Google" id="ProtNLM"/>
    </source>
</evidence>
<keyword evidence="1" id="KW-0812">Transmembrane</keyword>
<protein>
    <recommendedName>
        <fullName evidence="4">DUF948 domain-containing protein</fullName>
    </recommendedName>
</protein>
<dbReference type="Proteomes" id="UP000176682">
    <property type="component" value="Unassembled WGS sequence"/>
</dbReference>
<evidence type="ECO:0000313" key="3">
    <source>
        <dbReference type="Proteomes" id="UP000176682"/>
    </source>
</evidence>
<organism evidence="2 3">
    <name type="scientific">Candidatus Collierbacteria bacterium RIFOXYB1_FULL_49_13</name>
    <dbReference type="NCBI Taxonomy" id="1817728"/>
    <lineage>
        <taxon>Bacteria</taxon>
        <taxon>Candidatus Collieribacteriota</taxon>
    </lineage>
</organism>
<gene>
    <name evidence="2" type="ORF">A2368_01145</name>
</gene>
<keyword evidence="1" id="KW-0472">Membrane</keyword>
<keyword evidence="1" id="KW-1133">Transmembrane helix</keyword>
<reference evidence="2 3" key="1">
    <citation type="journal article" date="2016" name="Nat. Commun.">
        <title>Thousands of microbial genomes shed light on interconnected biogeochemical processes in an aquifer system.</title>
        <authorList>
            <person name="Anantharaman K."/>
            <person name="Brown C.T."/>
            <person name="Hug L.A."/>
            <person name="Sharon I."/>
            <person name="Castelle C.J."/>
            <person name="Probst A.J."/>
            <person name="Thomas B.C."/>
            <person name="Singh A."/>
            <person name="Wilkins M.J."/>
            <person name="Karaoz U."/>
            <person name="Brodie E.L."/>
            <person name="Williams K.H."/>
            <person name="Hubbard S.S."/>
            <person name="Banfield J.F."/>
        </authorList>
    </citation>
    <scope>NUCLEOTIDE SEQUENCE [LARGE SCALE GENOMIC DNA]</scope>
</reference>
<dbReference type="AlphaFoldDB" id="A0A1F5FG20"/>
<evidence type="ECO:0000256" key="1">
    <source>
        <dbReference type="SAM" id="Phobius"/>
    </source>
</evidence>
<dbReference type="EMBL" id="MFAM01000040">
    <property type="protein sequence ID" value="OGD78618.1"/>
    <property type="molecule type" value="Genomic_DNA"/>
</dbReference>
<comment type="caution">
    <text evidence="2">The sequence shown here is derived from an EMBL/GenBank/DDBJ whole genome shotgun (WGS) entry which is preliminary data.</text>
</comment>
<accession>A0A1F5FG20</accession>
<feature type="transmembrane region" description="Helical" evidence="1">
    <location>
        <begin position="6"/>
        <end position="31"/>
    </location>
</feature>
<sequence>MLTLTQTLLIIVIVVLTSLLTVVGIQLVFILKEVRKTLVHINQVLDQADHAISRITAPAQTLLHMVDGLKQGAKLVELIAKRLPEKK</sequence>
<name>A0A1F5FG20_9BACT</name>
<proteinExistence type="predicted"/>